<proteinExistence type="predicted"/>
<sequence length="148" mass="16242">MKSSVRSAVWVGVAAAVMIGGTGRAVDPPKPKDESKKPTVMQRKLAHAQRVLEGLATNDFKKIDVGADGLIECVKDSTWKINETDKYLLYSNEFLRRSEGLKKAAKDKNTDAAALAYVDLTLTCVRCHQHLREERISAAPAPTTFANK</sequence>
<dbReference type="Gene3D" id="1.20.120.10">
    <property type="entry name" value="Cytochrome c/b562"/>
    <property type="match status" value="1"/>
</dbReference>
<dbReference type="RefSeq" id="WP_210653260.1">
    <property type="nucleotide sequence ID" value="NZ_JAGKQQ010000001.1"/>
</dbReference>
<gene>
    <name evidence="1" type="ORF">J8F10_07715</name>
</gene>
<accession>A0ABS5BND3</accession>
<dbReference type="EMBL" id="JAGKQQ010000001">
    <property type="protein sequence ID" value="MBP3955166.1"/>
    <property type="molecule type" value="Genomic_DNA"/>
</dbReference>
<name>A0ABS5BND3_9BACT</name>
<dbReference type="InterPro" id="IPR010980">
    <property type="entry name" value="Cyt_c/b562"/>
</dbReference>
<protein>
    <recommendedName>
        <fullName evidence="3">Cytochrome c domain-containing protein</fullName>
    </recommendedName>
</protein>
<organism evidence="1 2">
    <name type="scientific">Gemmata palustris</name>
    <dbReference type="NCBI Taxonomy" id="2822762"/>
    <lineage>
        <taxon>Bacteria</taxon>
        <taxon>Pseudomonadati</taxon>
        <taxon>Planctomycetota</taxon>
        <taxon>Planctomycetia</taxon>
        <taxon>Gemmatales</taxon>
        <taxon>Gemmataceae</taxon>
        <taxon>Gemmata</taxon>
    </lineage>
</organism>
<evidence type="ECO:0000313" key="2">
    <source>
        <dbReference type="Proteomes" id="UP000676565"/>
    </source>
</evidence>
<evidence type="ECO:0000313" key="1">
    <source>
        <dbReference type="EMBL" id="MBP3955166.1"/>
    </source>
</evidence>
<evidence type="ECO:0008006" key="3">
    <source>
        <dbReference type="Google" id="ProtNLM"/>
    </source>
</evidence>
<dbReference type="Proteomes" id="UP000676565">
    <property type="component" value="Unassembled WGS sequence"/>
</dbReference>
<reference evidence="1 2" key="1">
    <citation type="submission" date="2021-04" db="EMBL/GenBank/DDBJ databases">
        <authorList>
            <person name="Ivanova A."/>
        </authorList>
    </citation>
    <scope>NUCLEOTIDE SEQUENCE [LARGE SCALE GENOMIC DNA]</scope>
    <source>
        <strain evidence="1 2">G18</strain>
    </source>
</reference>
<comment type="caution">
    <text evidence="1">The sequence shown here is derived from an EMBL/GenBank/DDBJ whole genome shotgun (WGS) entry which is preliminary data.</text>
</comment>
<dbReference type="SUPFAM" id="SSF47175">
    <property type="entry name" value="Cytochromes"/>
    <property type="match status" value="1"/>
</dbReference>
<keyword evidence="2" id="KW-1185">Reference proteome</keyword>